<dbReference type="SUPFAM" id="SSF53474">
    <property type="entry name" value="alpha/beta-Hydrolases"/>
    <property type="match status" value="1"/>
</dbReference>
<name>A0ABY9GFJ5_9PSED</name>
<keyword evidence="3" id="KW-0378">Hydrolase</keyword>
<evidence type="ECO:0000259" key="2">
    <source>
        <dbReference type="Pfam" id="PF00975"/>
    </source>
</evidence>
<dbReference type="Proteomes" id="UP001230339">
    <property type="component" value="Chromosome"/>
</dbReference>
<accession>A0ABY9GFJ5</accession>
<dbReference type="GO" id="GO:0016787">
    <property type="term" value="F:hydrolase activity"/>
    <property type="evidence" value="ECO:0007669"/>
    <property type="project" value="UniProtKB-KW"/>
</dbReference>
<dbReference type="PANTHER" id="PTHR11487">
    <property type="entry name" value="THIOESTERASE"/>
    <property type="match status" value="1"/>
</dbReference>
<dbReference type="EMBL" id="CP117449">
    <property type="protein sequence ID" value="WLH14377.1"/>
    <property type="molecule type" value="Genomic_DNA"/>
</dbReference>
<sequence>MTQLTLLCLPYSGASAMVYSRWRRKVPQWLQVQPVELPGRGARFGEPLHTDMGPLAMQLARELRPMLQAPYALFGHSLGALLACEIAHALRELGCPELVALFASGTAAPTMRADYDRGFATPKTDTELIEQLRTLNGTSEEVLANEELMALTLPVLRADFLLCGRFQPRTRAPLKCPVHVLGGTTDKASTEQLIGWRRETSGSFSVDMLAGGHFFIHEHEARVLRLIKDQLSVHHRRHGLATVARGFIPAGLRSGPENGQPRLSD</sequence>
<dbReference type="Gene3D" id="3.40.50.1820">
    <property type="entry name" value="alpha/beta hydrolase"/>
    <property type="match status" value="1"/>
</dbReference>
<comment type="similarity">
    <text evidence="1">Belongs to the thioesterase family.</text>
</comment>
<dbReference type="RefSeq" id="WP_305389000.1">
    <property type="nucleotide sequence ID" value="NZ_CP117434.1"/>
</dbReference>
<evidence type="ECO:0000313" key="4">
    <source>
        <dbReference type="Proteomes" id="UP001230339"/>
    </source>
</evidence>
<organism evidence="3 4">
    <name type="scientific">Pseudomonas hefeiensis</name>
    <dbReference type="NCBI Taxonomy" id="2738125"/>
    <lineage>
        <taxon>Bacteria</taxon>
        <taxon>Pseudomonadati</taxon>
        <taxon>Pseudomonadota</taxon>
        <taxon>Gammaproteobacteria</taxon>
        <taxon>Pseudomonadales</taxon>
        <taxon>Pseudomonadaceae</taxon>
        <taxon>Pseudomonas</taxon>
    </lineage>
</organism>
<dbReference type="InterPro" id="IPR001031">
    <property type="entry name" value="Thioesterase"/>
</dbReference>
<dbReference type="InterPro" id="IPR012223">
    <property type="entry name" value="TEII"/>
</dbReference>
<evidence type="ECO:0000256" key="1">
    <source>
        <dbReference type="ARBA" id="ARBA00007169"/>
    </source>
</evidence>
<reference evidence="3 4" key="1">
    <citation type="submission" date="2023-02" db="EMBL/GenBank/DDBJ databases">
        <title>Evolution of Hrp T3SS in non-pathogenic Pseudomonas fluorescens.</title>
        <authorList>
            <person name="Liao K."/>
            <person name="Wei H."/>
            <person name="Gu Y."/>
        </authorList>
    </citation>
    <scope>NUCLEOTIDE SEQUENCE [LARGE SCALE GENOMIC DNA]</scope>
    <source>
        <strain evidence="3 4">FP205</strain>
    </source>
</reference>
<dbReference type="Pfam" id="PF00975">
    <property type="entry name" value="Thioesterase"/>
    <property type="match status" value="1"/>
</dbReference>
<feature type="domain" description="Thioesterase" evidence="2">
    <location>
        <begin position="5"/>
        <end position="230"/>
    </location>
</feature>
<dbReference type="PANTHER" id="PTHR11487:SF0">
    <property type="entry name" value="S-ACYL FATTY ACID SYNTHASE THIOESTERASE, MEDIUM CHAIN"/>
    <property type="match status" value="1"/>
</dbReference>
<dbReference type="InterPro" id="IPR029058">
    <property type="entry name" value="AB_hydrolase_fold"/>
</dbReference>
<evidence type="ECO:0000313" key="3">
    <source>
        <dbReference type="EMBL" id="WLH14377.1"/>
    </source>
</evidence>
<gene>
    <name evidence="3" type="ORF">PSH57_08685</name>
</gene>
<proteinExistence type="inferred from homology"/>
<protein>
    <submittedName>
        <fullName evidence="3">Alpha/beta fold hydrolase</fullName>
    </submittedName>
</protein>
<keyword evidence="4" id="KW-1185">Reference proteome</keyword>